<dbReference type="PANTHER" id="PTHR32387">
    <property type="entry name" value="WU:FJ29H11"/>
    <property type="match status" value="1"/>
</dbReference>
<feature type="domain" description="Sacsin/Nov" evidence="1">
    <location>
        <begin position="37"/>
        <end position="121"/>
    </location>
</feature>
<proteinExistence type="predicted"/>
<accession>A0A4Q0SBK0</accession>
<dbReference type="InterPro" id="IPR058210">
    <property type="entry name" value="SACS/Nov_dom"/>
</dbReference>
<gene>
    <name evidence="2" type="ORF">XH94_30550</name>
</gene>
<organism evidence="2 3">
    <name type="scientific">Bradyrhizobium zhanjiangense</name>
    <dbReference type="NCBI Taxonomy" id="1325107"/>
    <lineage>
        <taxon>Bacteria</taxon>
        <taxon>Pseudomonadati</taxon>
        <taxon>Pseudomonadota</taxon>
        <taxon>Alphaproteobacteria</taxon>
        <taxon>Hyphomicrobiales</taxon>
        <taxon>Nitrobacteraceae</taxon>
        <taxon>Bradyrhizobium</taxon>
    </lineage>
</organism>
<dbReference type="PANTHER" id="PTHR32387:SF0">
    <property type="entry name" value="PROTEIN NO VEIN"/>
    <property type="match status" value="1"/>
</dbReference>
<dbReference type="AlphaFoldDB" id="A0A4Q0SBK0"/>
<evidence type="ECO:0000259" key="1">
    <source>
        <dbReference type="Pfam" id="PF25794"/>
    </source>
</evidence>
<dbReference type="Pfam" id="PF25794">
    <property type="entry name" value="SACS"/>
    <property type="match status" value="1"/>
</dbReference>
<dbReference type="Proteomes" id="UP000290565">
    <property type="component" value="Unassembled WGS sequence"/>
</dbReference>
<comment type="caution">
    <text evidence="2">The sequence shown here is derived from an EMBL/GenBank/DDBJ whole genome shotgun (WGS) entry which is preliminary data.</text>
</comment>
<dbReference type="RefSeq" id="WP_128946909.1">
    <property type="nucleotide sequence ID" value="NZ_LBJM01000085.1"/>
</dbReference>
<dbReference type="InterPro" id="IPR036890">
    <property type="entry name" value="HATPase_C_sf"/>
</dbReference>
<dbReference type="EMBL" id="LBJM01000085">
    <property type="protein sequence ID" value="RXH33219.1"/>
    <property type="molecule type" value="Genomic_DNA"/>
</dbReference>
<dbReference type="SUPFAM" id="SSF55874">
    <property type="entry name" value="ATPase domain of HSP90 chaperone/DNA topoisomerase II/histidine kinase"/>
    <property type="match status" value="1"/>
</dbReference>
<name>A0A4Q0SBK0_9BRAD</name>
<sequence>MAESFNVWLDALRDRRQRWVAASHENNFDRGIWNATVEKYADPTHFIFELLQNAEDADASWARFELTKDAVIFHHNGRPFERKDIEGITGIGNTTKLDEANKIGSFGIGFKSVYVVAERPEVHCTVEGQSIAFAIHDLVVPELIACVHGSGSTRFVLPLPPEKATATIEKVRLSLEQAGARSLLYLRHLKRLEWSDGELSASCQVEDDSQDIRTLRSVIDDKPQIDRFLMLTRAIRREDVELPLSVKIAMRLNDGGDVVPEPTPTRLSVFFETEEVTGLHFHIHGPFQLTDNRANIKRDNPWNSYVIDELATLLAESLASLRDRGYLKRSFLEVLPNASDDLSAPWDRLREATHQAFRANALLPAHAGDHIRSVDAVRGPSDIRDLLGDVGLGVFGRQDGRRWAVGTLRNGRSDSFLAGLELSEFGQTEFLNAFHRAFGPSYVYSSDHAATQAARNWFDALDDDAVQRLYLLVDASLRLLKRAASLPNLSFVRLENGTRVTPGDALLPPSGAPVDEEAAAHGIVLVRTSLLRAGRGRGKDVEQFLRRVGVKEIGERDYLRAIIRSNYASGATTPSAERHMQHMRRFLRWYVEHNDTSILRGIAFLRAEGTEGYHSADTIFLDQPYLASGLHLIYDGKVKGRDRLPLWSGYGKLKKNELLALLRQLGVEDSLKIERTNIRYSHPHRYELIASFGLARQTDSGHDIDYSVSELSGLLARKNVDISKMIWKAVAAEGSHVMRASYVPNRTHDPHRAPSSLALGLRDNAWIPAKDGTLRNPSAITAAELAPGLSTTGNEEWLQAIGFAADQRRRSEEHSARRKAAQAIGLPPELADQLASLSPEALRALGAEMMQRVTSGAFSKPEFPEQDSVNPERRSARMAQRALSAPLKSYEIRNRSIRTSDGEARALARPYLLGHYTNRSKQMICQACHEVMPFDRPDGTPYFEAPQLLGEVLTEHPENHLALCPTCCAKWHHARGNSDEAITNALLSAEVPEIVVSLAGEETTVRFVQVHFDDMRTIISALQGRTAASLAT</sequence>
<dbReference type="Gene3D" id="3.30.565.10">
    <property type="entry name" value="Histidine kinase-like ATPase, C-terminal domain"/>
    <property type="match status" value="1"/>
</dbReference>
<evidence type="ECO:0000313" key="3">
    <source>
        <dbReference type="Proteomes" id="UP000290565"/>
    </source>
</evidence>
<dbReference type="InterPro" id="IPR052957">
    <property type="entry name" value="Auxin_embryo_med"/>
</dbReference>
<reference evidence="2 3" key="1">
    <citation type="submission" date="2015-04" db="EMBL/GenBank/DDBJ databases">
        <title>Comparative genomics of rhizobia nodulating Arachis hypogaea in China.</title>
        <authorList>
            <person name="Li Y."/>
        </authorList>
    </citation>
    <scope>NUCLEOTIDE SEQUENCE [LARGE SCALE GENOMIC DNA]</scope>
    <source>
        <strain evidence="2 3">CCBAU 51787</strain>
    </source>
</reference>
<evidence type="ECO:0000313" key="2">
    <source>
        <dbReference type="EMBL" id="RXH33219.1"/>
    </source>
</evidence>
<dbReference type="NCBIfam" id="NF047352">
    <property type="entry name" value="P_loop_sacsin"/>
    <property type="match status" value="1"/>
</dbReference>
<protein>
    <recommendedName>
        <fullName evidence="1">Sacsin/Nov domain-containing protein</fullName>
    </recommendedName>
</protein>